<sequence length="265" mass="30361">MKLTLLVMHVLSCWLTFVAHALAAGRQPGTRSPWESPPLSPTSWDHNTKDHRHVVAGHTGTKDSLVSTQEPLSPGTRSFIEETGMRHNAPNVETLVQWNEQYKWPAQHYDPYSHLLPLSEDEDAQHTTSYQPSRVQDSDPESQHYWPGHPPSFYDPWSGHRSDQHTSNARWHYTDDDMKIPPVPQQFPPESSSSTSWIPFAVDNPFGPLEKREPIASIKEEYRLVSEWANKERDKLAANRKTSDINYMRRDESSQKVMISPETGT</sequence>
<dbReference type="GeneID" id="37041817"/>
<feature type="region of interest" description="Disordered" evidence="1">
    <location>
        <begin position="58"/>
        <end position="77"/>
    </location>
</feature>
<keyword evidence="4" id="KW-1185">Reference proteome</keyword>
<feature type="region of interest" description="Disordered" evidence="1">
    <location>
        <begin position="122"/>
        <end position="167"/>
    </location>
</feature>
<evidence type="ECO:0000313" key="4">
    <source>
        <dbReference type="Proteomes" id="UP000245768"/>
    </source>
</evidence>
<feature type="chain" id="PRO_5016318184" evidence="2">
    <location>
        <begin position="24"/>
        <end position="265"/>
    </location>
</feature>
<dbReference type="RefSeq" id="XP_025381476.1">
    <property type="nucleotide sequence ID" value="XM_025519901.1"/>
</dbReference>
<protein>
    <submittedName>
        <fullName evidence="3">Uncharacterized protein</fullName>
    </submittedName>
</protein>
<evidence type="ECO:0000256" key="2">
    <source>
        <dbReference type="SAM" id="SignalP"/>
    </source>
</evidence>
<feature type="compositionally biased region" description="Polar residues" evidence="1">
    <location>
        <begin position="62"/>
        <end position="71"/>
    </location>
</feature>
<reference evidence="3 4" key="1">
    <citation type="journal article" date="2018" name="Mol. Biol. Evol.">
        <title>Broad Genomic Sampling Reveals a Smut Pathogenic Ancestry of the Fungal Clade Ustilaginomycotina.</title>
        <authorList>
            <person name="Kijpornyongpan T."/>
            <person name="Mondo S.J."/>
            <person name="Barry K."/>
            <person name="Sandor L."/>
            <person name="Lee J."/>
            <person name="Lipzen A."/>
            <person name="Pangilinan J."/>
            <person name="LaButti K."/>
            <person name="Hainaut M."/>
            <person name="Henrissat B."/>
            <person name="Grigoriev I.V."/>
            <person name="Spatafora J.W."/>
            <person name="Aime M.C."/>
        </authorList>
    </citation>
    <scope>NUCLEOTIDE SEQUENCE [LARGE SCALE GENOMIC DNA]</scope>
    <source>
        <strain evidence="3 4">MCA 4198</strain>
    </source>
</reference>
<proteinExistence type="predicted"/>
<dbReference type="InParanoid" id="A0A316Z030"/>
<keyword evidence="2" id="KW-0732">Signal</keyword>
<gene>
    <name evidence="3" type="ORF">FA10DRAFT_258390</name>
</gene>
<dbReference type="Proteomes" id="UP000245768">
    <property type="component" value="Unassembled WGS sequence"/>
</dbReference>
<dbReference type="EMBL" id="KZ819634">
    <property type="protein sequence ID" value="PWN94278.1"/>
    <property type="molecule type" value="Genomic_DNA"/>
</dbReference>
<organism evidence="3 4">
    <name type="scientific">Acaromyces ingoldii</name>
    <dbReference type="NCBI Taxonomy" id="215250"/>
    <lineage>
        <taxon>Eukaryota</taxon>
        <taxon>Fungi</taxon>
        <taxon>Dikarya</taxon>
        <taxon>Basidiomycota</taxon>
        <taxon>Ustilaginomycotina</taxon>
        <taxon>Exobasidiomycetes</taxon>
        <taxon>Exobasidiales</taxon>
        <taxon>Cryptobasidiaceae</taxon>
        <taxon>Acaromyces</taxon>
    </lineage>
</organism>
<feature type="signal peptide" evidence="2">
    <location>
        <begin position="1"/>
        <end position="23"/>
    </location>
</feature>
<feature type="compositionally biased region" description="Polar residues" evidence="1">
    <location>
        <begin position="126"/>
        <end position="135"/>
    </location>
</feature>
<feature type="region of interest" description="Disordered" evidence="1">
    <location>
        <begin position="27"/>
        <end position="48"/>
    </location>
</feature>
<name>A0A316Z030_9BASI</name>
<evidence type="ECO:0000313" key="3">
    <source>
        <dbReference type="EMBL" id="PWN94278.1"/>
    </source>
</evidence>
<evidence type="ECO:0000256" key="1">
    <source>
        <dbReference type="SAM" id="MobiDB-lite"/>
    </source>
</evidence>
<accession>A0A316Z030</accession>
<dbReference type="AlphaFoldDB" id="A0A316Z030"/>